<keyword evidence="2 5" id="KW-0812">Transmembrane</keyword>
<evidence type="ECO:0000313" key="8">
    <source>
        <dbReference type="Proteomes" id="UP001321700"/>
    </source>
</evidence>
<comment type="caution">
    <text evidence="7">The sequence shown here is derived from an EMBL/GenBank/DDBJ whole genome shotgun (WGS) entry which is preliminary data.</text>
</comment>
<dbReference type="EMBL" id="JAVBIK010000001">
    <property type="protein sequence ID" value="MDT7520039.1"/>
    <property type="molecule type" value="Genomic_DNA"/>
</dbReference>
<evidence type="ECO:0000256" key="2">
    <source>
        <dbReference type="ARBA" id="ARBA00022692"/>
    </source>
</evidence>
<organism evidence="7 8">
    <name type="scientific">Rhodoferax potami</name>
    <dbReference type="NCBI Taxonomy" id="3068338"/>
    <lineage>
        <taxon>Bacteria</taxon>
        <taxon>Pseudomonadati</taxon>
        <taxon>Pseudomonadota</taxon>
        <taxon>Betaproteobacteria</taxon>
        <taxon>Burkholderiales</taxon>
        <taxon>Comamonadaceae</taxon>
        <taxon>Rhodoferax</taxon>
    </lineage>
</organism>
<gene>
    <name evidence="7" type="ORF">RAE19_15190</name>
</gene>
<evidence type="ECO:0000256" key="1">
    <source>
        <dbReference type="ARBA" id="ARBA00022475"/>
    </source>
</evidence>
<keyword evidence="3 5" id="KW-1133">Transmembrane helix</keyword>
<keyword evidence="4 5" id="KW-0472">Membrane</keyword>
<proteinExistence type="predicted"/>
<feature type="domain" description="Lipopolysaccharide assembly protein A" evidence="6">
    <location>
        <begin position="26"/>
        <end position="87"/>
    </location>
</feature>
<sequence>MKQIAWLFKWLLKAAIFFTLFAFALNNQGDVTVYFFFGTRWTAPMVLVVLCAFAAGLLIGVLGMVPRWWRHRKAARRARSDADSARATLAAESNALPLVPPHGL</sequence>
<evidence type="ECO:0000256" key="5">
    <source>
        <dbReference type="SAM" id="Phobius"/>
    </source>
</evidence>
<protein>
    <submittedName>
        <fullName evidence="7">LapA family protein</fullName>
    </submittedName>
</protein>
<evidence type="ECO:0000256" key="4">
    <source>
        <dbReference type="ARBA" id="ARBA00023136"/>
    </source>
</evidence>
<dbReference type="Proteomes" id="UP001321700">
    <property type="component" value="Unassembled WGS sequence"/>
</dbReference>
<name>A0ABU3KQH9_9BURK</name>
<feature type="transmembrane region" description="Helical" evidence="5">
    <location>
        <begin position="45"/>
        <end position="69"/>
    </location>
</feature>
<evidence type="ECO:0000313" key="7">
    <source>
        <dbReference type="EMBL" id="MDT7520039.1"/>
    </source>
</evidence>
<dbReference type="Pfam" id="PF06305">
    <property type="entry name" value="LapA_dom"/>
    <property type="match status" value="1"/>
</dbReference>
<keyword evidence="8" id="KW-1185">Reference proteome</keyword>
<accession>A0ABU3KQH9</accession>
<dbReference type="RefSeq" id="WP_313875678.1">
    <property type="nucleotide sequence ID" value="NZ_JAVBIJ010000001.1"/>
</dbReference>
<keyword evidence="1" id="KW-1003">Cell membrane</keyword>
<reference evidence="7 8" key="1">
    <citation type="submission" date="2023-08" db="EMBL/GenBank/DDBJ databases">
        <title>Rhodoferax potami sp. nov. and Rhodoferax mekongensis sp. nov., isolated from the Mekong River in Thailand.</title>
        <authorList>
            <person name="Kitikhun S."/>
            <person name="Charoenyingcharoen P."/>
            <person name="Siriarchawattana P."/>
            <person name="Likhitrattanapisal S."/>
            <person name="Nilsakha T."/>
            <person name="Chanpet A."/>
            <person name="Rattanawaree P."/>
            <person name="Ingsriswang S."/>
        </authorList>
    </citation>
    <scope>NUCLEOTIDE SEQUENCE [LARGE SCALE GENOMIC DNA]</scope>
    <source>
        <strain evidence="7 8">TBRC 17660</strain>
    </source>
</reference>
<evidence type="ECO:0000256" key="3">
    <source>
        <dbReference type="ARBA" id="ARBA00022989"/>
    </source>
</evidence>
<evidence type="ECO:0000259" key="6">
    <source>
        <dbReference type="Pfam" id="PF06305"/>
    </source>
</evidence>
<dbReference type="InterPro" id="IPR010445">
    <property type="entry name" value="LapA_dom"/>
</dbReference>